<evidence type="ECO:0000313" key="2">
    <source>
        <dbReference type="EMBL" id="GBP04780.1"/>
    </source>
</evidence>
<organism evidence="2 3">
    <name type="scientific">Eumeta variegata</name>
    <name type="common">Bagworm moth</name>
    <name type="synonym">Eumeta japonica</name>
    <dbReference type="NCBI Taxonomy" id="151549"/>
    <lineage>
        <taxon>Eukaryota</taxon>
        <taxon>Metazoa</taxon>
        <taxon>Ecdysozoa</taxon>
        <taxon>Arthropoda</taxon>
        <taxon>Hexapoda</taxon>
        <taxon>Insecta</taxon>
        <taxon>Pterygota</taxon>
        <taxon>Neoptera</taxon>
        <taxon>Endopterygota</taxon>
        <taxon>Lepidoptera</taxon>
        <taxon>Glossata</taxon>
        <taxon>Ditrysia</taxon>
        <taxon>Tineoidea</taxon>
        <taxon>Psychidae</taxon>
        <taxon>Oiketicinae</taxon>
        <taxon>Eumeta</taxon>
    </lineage>
</organism>
<protein>
    <submittedName>
        <fullName evidence="2">Uncharacterized protein</fullName>
    </submittedName>
</protein>
<sequence>MEVERFDEGERNTRGFISIYRQLFNLQNTGLLAQAHQLDPIAKALLSVHPLIDNRTARHQPPHCVRRHALISPYTCIGGGMRHPVGGVFRKIKPNYKTEIVIKPGIDRFLGSYREEESGRRKNEGDEEKLERDGKVGEKRKISPPPPPATAAPAPPAALAFV</sequence>
<dbReference type="Proteomes" id="UP000299102">
    <property type="component" value="Unassembled WGS sequence"/>
</dbReference>
<feature type="compositionally biased region" description="Basic and acidic residues" evidence="1">
    <location>
        <begin position="115"/>
        <end position="141"/>
    </location>
</feature>
<name>A0A4C1SU93_EUMVA</name>
<feature type="region of interest" description="Disordered" evidence="1">
    <location>
        <begin position="115"/>
        <end position="162"/>
    </location>
</feature>
<feature type="compositionally biased region" description="Pro residues" evidence="1">
    <location>
        <begin position="143"/>
        <end position="156"/>
    </location>
</feature>
<dbReference type="AlphaFoldDB" id="A0A4C1SU93"/>
<reference evidence="2 3" key="1">
    <citation type="journal article" date="2019" name="Commun. Biol.">
        <title>The bagworm genome reveals a unique fibroin gene that provides high tensile strength.</title>
        <authorList>
            <person name="Kono N."/>
            <person name="Nakamura H."/>
            <person name="Ohtoshi R."/>
            <person name="Tomita M."/>
            <person name="Numata K."/>
            <person name="Arakawa K."/>
        </authorList>
    </citation>
    <scope>NUCLEOTIDE SEQUENCE [LARGE SCALE GENOMIC DNA]</scope>
</reference>
<evidence type="ECO:0000313" key="3">
    <source>
        <dbReference type="Proteomes" id="UP000299102"/>
    </source>
</evidence>
<keyword evidence="3" id="KW-1185">Reference proteome</keyword>
<proteinExistence type="predicted"/>
<gene>
    <name evidence="2" type="ORF">EVAR_3715_1</name>
</gene>
<dbReference type="EMBL" id="BGZK01000015">
    <property type="protein sequence ID" value="GBP04780.1"/>
    <property type="molecule type" value="Genomic_DNA"/>
</dbReference>
<comment type="caution">
    <text evidence="2">The sequence shown here is derived from an EMBL/GenBank/DDBJ whole genome shotgun (WGS) entry which is preliminary data.</text>
</comment>
<accession>A0A4C1SU93</accession>
<evidence type="ECO:0000256" key="1">
    <source>
        <dbReference type="SAM" id="MobiDB-lite"/>
    </source>
</evidence>